<organism evidence="2 3">
    <name type="scientific">Lolium multiflorum</name>
    <name type="common">Italian ryegrass</name>
    <name type="synonym">Lolium perenne subsp. multiflorum</name>
    <dbReference type="NCBI Taxonomy" id="4521"/>
    <lineage>
        <taxon>Eukaryota</taxon>
        <taxon>Viridiplantae</taxon>
        <taxon>Streptophyta</taxon>
        <taxon>Embryophyta</taxon>
        <taxon>Tracheophyta</taxon>
        <taxon>Spermatophyta</taxon>
        <taxon>Magnoliopsida</taxon>
        <taxon>Liliopsida</taxon>
        <taxon>Poales</taxon>
        <taxon>Poaceae</taxon>
        <taxon>BOP clade</taxon>
        <taxon>Pooideae</taxon>
        <taxon>Poodae</taxon>
        <taxon>Poeae</taxon>
        <taxon>Poeae Chloroplast Group 2 (Poeae type)</taxon>
        <taxon>Loliodinae</taxon>
        <taxon>Loliinae</taxon>
        <taxon>Lolium</taxon>
    </lineage>
</organism>
<keyword evidence="1" id="KW-0472">Membrane</keyword>
<sequence>MASSSTAAPGIFLGEPPSDKLTRENYTLWRAQVLPAIRGAQLVDLLEGVEAAPPKQITVEATDKDKEPSEVPNPTYGSWLARDQILLSYLLKSLSREVLTHVHRIEHSAGIWCAVEEMFAAQHQSKITNLRVALANTKKLSMTTPAFLAKMQSIADDLAAAGRPVPDDEMVSYILVGLGSGYNSLVAAIGLIRGKLTLREMNAATIGVMTGAKIAAMIVLAKDVEVVAVPKTLEEGVAVVADVAAQHPGLTQRVKSATKSAMPPRIAGGDSLMMMMTPMATKK</sequence>
<evidence type="ECO:0000256" key="1">
    <source>
        <dbReference type="SAM" id="Phobius"/>
    </source>
</evidence>
<evidence type="ECO:0000313" key="3">
    <source>
        <dbReference type="Proteomes" id="UP001231189"/>
    </source>
</evidence>
<evidence type="ECO:0000313" key="2">
    <source>
        <dbReference type="EMBL" id="KAK1647712.1"/>
    </source>
</evidence>
<accession>A0AAD8SB41</accession>
<comment type="caution">
    <text evidence="2">The sequence shown here is derived from an EMBL/GenBank/DDBJ whole genome shotgun (WGS) entry which is preliminary data.</text>
</comment>
<dbReference type="Pfam" id="PF14223">
    <property type="entry name" value="Retrotran_gag_2"/>
    <property type="match status" value="1"/>
</dbReference>
<dbReference type="AlphaFoldDB" id="A0AAD8SB41"/>
<keyword evidence="1" id="KW-1133">Transmembrane helix</keyword>
<proteinExistence type="predicted"/>
<feature type="transmembrane region" description="Helical" evidence="1">
    <location>
        <begin position="170"/>
        <end position="192"/>
    </location>
</feature>
<dbReference type="PANTHER" id="PTHR47481:SF31">
    <property type="entry name" value="OS01G0873500 PROTEIN"/>
    <property type="match status" value="1"/>
</dbReference>
<keyword evidence="1" id="KW-0812">Transmembrane</keyword>
<dbReference type="PANTHER" id="PTHR47481">
    <property type="match status" value="1"/>
</dbReference>
<protein>
    <submittedName>
        <fullName evidence="2">Uncharacterized protein</fullName>
    </submittedName>
</protein>
<keyword evidence="3" id="KW-1185">Reference proteome</keyword>
<name>A0AAD8SB41_LOLMU</name>
<dbReference type="Proteomes" id="UP001231189">
    <property type="component" value="Unassembled WGS sequence"/>
</dbReference>
<dbReference type="EMBL" id="JAUUTY010000004">
    <property type="protein sequence ID" value="KAK1647712.1"/>
    <property type="molecule type" value="Genomic_DNA"/>
</dbReference>
<reference evidence="2" key="1">
    <citation type="submission" date="2023-07" db="EMBL/GenBank/DDBJ databases">
        <title>A chromosome-level genome assembly of Lolium multiflorum.</title>
        <authorList>
            <person name="Chen Y."/>
            <person name="Copetti D."/>
            <person name="Kolliker R."/>
            <person name="Studer B."/>
        </authorList>
    </citation>
    <scope>NUCLEOTIDE SEQUENCE</scope>
    <source>
        <strain evidence="2">02402/16</strain>
        <tissue evidence="2">Leaf</tissue>
    </source>
</reference>
<gene>
    <name evidence="2" type="ORF">QYE76_065517</name>
</gene>